<proteinExistence type="predicted"/>
<reference evidence="1 2" key="1">
    <citation type="submission" date="2018-01" db="EMBL/GenBank/DDBJ databases">
        <title>Comparison of the Chinese Bamboo Partridge and Red Junglefowl genome sequences highlights the importance of demography in genome evolution.</title>
        <authorList>
            <person name="Tiley G.P."/>
            <person name="Kimball R.T."/>
            <person name="Braun E.L."/>
            <person name="Burleigh J.G."/>
        </authorList>
    </citation>
    <scope>NUCLEOTIDE SEQUENCE [LARGE SCALE GENOMIC DNA]</scope>
    <source>
        <strain evidence="1">RTK389</strain>
        <tissue evidence="1">Blood</tissue>
    </source>
</reference>
<comment type="caution">
    <text evidence="1">The sequence shown here is derived from an EMBL/GenBank/DDBJ whole genome shotgun (WGS) entry which is preliminary data.</text>
</comment>
<name>A0A2P4SG87_BAMTH</name>
<dbReference type="Proteomes" id="UP000237246">
    <property type="component" value="Unassembled WGS sequence"/>
</dbReference>
<dbReference type="EMBL" id="PPHD01051551">
    <property type="protein sequence ID" value="POI23132.1"/>
    <property type="molecule type" value="Genomic_DNA"/>
</dbReference>
<evidence type="ECO:0000313" key="2">
    <source>
        <dbReference type="Proteomes" id="UP000237246"/>
    </source>
</evidence>
<dbReference type="AlphaFoldDB" id="A0A2P4SG87"/>
<sequence>MSENAEEVNELRGDRGPITAVDAANCSRDRVYHNHVLQVRAEDGTKQGHCHGKGINDDSMFFTQLDTWLLAAVGW</sequence>
<keyword evidence="2" id="KW-1185">Reference proteome</keyword>
<protein>
    <submittedName>
        <fullName evidence="1">Uncharacterized protein</fullName>
    </submittedName>
</protein>
<organism evidence="1 2">
    <name type="scientific">Bambusicola thoracicus</name>
    <name type="common">Chinese bamboo-partridge</name>
    <name type="synonym">Perdix thoracica</name>
    <dbReference type="NCBI Taxonomy" id="9083"/>
    <lineage>
        <taxon>Eukaryota</taxon>
        <taxon>Metazoa</taxon>
        <taxon>Chordata</taxon>
        <taxon>Craniata</taxon>
        <taxon>Vertebrata</taxon>
        <taxon>Euteleostomi</taxon>
        <taxon>Archelosauria</taxon>
        <taxon>Archosauria</taxon>
        <taxon>Dinosauria</taxon>
        <taxon>Saurischia</taxon>
        <taxon>Theropoda</taxon>
        <taxon>Coelurosauria</taxon>
        <taxon>Aves</taxon>
        <taxon>Neognathae</taxon>
        <taxon>Galloanserae</taxon>
        <taxon>Galliformes</taxon>
        <taxon>Phasianidae</taxon>
        <taxon>Perdicinae</taxon>
        <taxon>Bambusicola</taxon>
    </lineage>
</organism>
<evidence type="ECO:0000313" key="1">
    <source>
        <dbReference type="EMBL" id="POI23132.1"/>
    </source>
</evidence>
<accession>A0A2P4SG87</accession>
<gene>
    <name evidence="1" type="ORF">CIB84_013120</name>
</gene>